<proteinExistence type="predicted"/>
<keyword evidence="3" id="KW-1185">Reference proteome</keyword>
<dbReference type="PROSITE" id="PS50878">
    <property type="entry name" value="RT_POL"/>
    <property type="match status" value="1"/>
</dbReference>
<dbReference type="InterPro" id="IPR043128">
    <property type="entry name" value="Rev_trsase/Diguanyl_cyclase"/>
</dbReference>
<dbReference type="EMBL" id="BGPR01002071">
    <property type="protein sequence ID" value="GBM67224.1"/>
    <property type="molecule type" value="Genomic_DNA"/>
</dbReference>
<feature type="domain" description="Reverse transcriptase" evidence="1">
    <location>
        <begin position="264"/>
        <end position="532"/>
    </location>
</feature>
<protein>
    <submittedName>
        <fullName evidence="2">RNA-directed DNA polymerase from mobile element jockey</fullName>
    </submittedName>
</protein>
<sequence>MMIGHNPVVANFYFNFKAPKQNNTFKTNWKNFKLDMINSKYNFNQITNTNELDSEISNFTDNINKIFNSNSKIVDPTTQYINHKIKTIHHERNVARRNWQSTRNPAFKTLFNRLHRQAIKLEQKIKQDDWKDKLIALQPNDNTLWNTAKQMRKQHTKIYALKGQSSIALSNSENAETLADSLENQFTLNNLKDPDTENIVHNTILKFFNSATDSNITPPTFLELLHHTNKINVRKAPGIDGISNKIIRNLPLITILKFYHLLTHIFKLNHFPTSWKTAVVIPILKPGKDPTAPTSYRPISLLPNFSKITEHFILQRLNEHFYSNNILIPFQFGFKPKLSTTHQLLRATETISAGFENKEHTGAVFLDIQKAFDRVWLNGLIYKLINYNTPPPLIKLITSFLLNRKFTVRVNATLSKLRCIQAGVPQGAKLSPSLYSIFINDIPQKHNTTLCIYADDTAILAKNRNTRFITIALNKHIQELECWFHKWKIAINASKTEAVFFSKKRDNPKFNVMIQNSAIPWSQEAKYLGVILDKRLTWKTHINFIKQKFRDNARKLYPLIARNSAMTRENKVLIYTAILRPVLTYACPIWAYAAKSNFIHIDRCQNIILRQITKARWYMRNEDIRHVLNIPPPIKEFIKSISEKFFQNLEQIDNAAIKEMDIYTPTPNTRRPRAILL</sequence>
<name>A0A4Y2HPB2_ARAVE</name>
<comment type="caution">
    <text evidence="2">The sequence shown here is derived from an EMBL/GenBank/DDBJ whole genome shotgun (WGS) entry which is preliminary data.</text>
</comment>
<dbReference type="OrthoDB" id="6434707at2759"/>
<keyword evidence="2" id="KW-0548">Nucleotidyltransferase</keyword>
<dbReference type="CDD" id="cd01650">
    <property type="entry name" value="RT_nLTR_like"/>
    <property type="match status" value="1"/>
</dbReference>
<evidence type="ECO:0000259" key="1">
    <source>
        <dbReference type="PROSITE" id="PS50878"/>
    </source>
</evidence>
<dbReference type="InterPro" id="IPR052560">
    <property type="entry name" value="RdDP_mobile_element"/>
</dbReference>
<dbReference type="AlphaFoldDB" id="A0A4Y2HPB2"/>
<dbReference type="Proteomes" id="UP000499080">
    <property type="component" value="Unassembled WGS sequence"/>
</dbReference>
<dbReference type="Pfam" id="PF00078">
    <property type="entry name" value="RVT_1"/>
    <property type="match status" value="1"/>
</dbReference>
<accession>A0A4Y2HPB2</accession>
<dbReference type="Gene3D" id="3.30.70.270">
    <property type="match status" value="1"/>
</dbReference>
<dbReference type="PANTHER" id="PTHR36688">
    <property type="entry name" value="ENDO/EXONUCLEASE/PHOSPHATASE DOMAIN-CONTAINING PROTEIN"/>
    <property type="match status" value="1"/>
</dbReference>
<keyword evidence="2" id="KW-0808">Transferase</keyword>
<organism evidence="2 3">
    <name type="scientific">Araneus ventricosus</name>
    <name type="common">Orbweaver spider</name>
    <name type="synonym">Epeira ventricosa</name>
    <dbReference type="NCBI Taxonomy" id="182803"/>
    <lineage>
        <taxon>Eukaryota</taxon>
        <taxon>Metazoa</taxon>
        <taxon>Ecdysozoa</taxon>
        <taxon>Arthropoda</taxon>
        <taxon>Chelicerata</taxon>
        <taxon>Arachnida</taxon>
        <taxon>Araneae</taxon>
        <taxon>Araneomorphae</taxon>
        <taxon>Entelegynae</taxon>
        <taxon>Araneoidea</taxon>
        <taxon>Araneidae</taxon>
        <taxon>Araneus</taxon>
    </lineage>
</organism>
<gene>
    <name evidence="2" type="primary">jockeypol_225</name>
    <name evidence="2" type="ORF">AVEN_208934_1</name>
</gene>
<evidence type="ECO:0000313" key="2">
    <source>
        <dbReference type="EMBL" id="GBM67224.1"/>
    </source>
</evidence>
<dbReference type="InterPro" id="IPR000477">
    <property type="entry name" value="RT_dom"/>
</dbReference>
<dbReference type="GO" id="GO:0003964">
    <property type="term" value="F:RNA-directed DNA polymerase activity"/>
    <property type="evidence" value="ECO:0007669"/>
    <property type="project" value="UniProtKB-KW"/>
</dbReference>
<dbReference type="InterPro" id="IPR043502">
    <property type="entry name" value="DNA/RNA_pol_sf"/>
</dbReference>
<dbReference type="PANTHER" id="PTHR36688:SF2">
    <property type="entry name" value="ENDONUCLEASE_EXONUCLEASE_PHOSPHATASE DOMAIN-CONTAINING PROTEIN"/>
    <property type="match status" value="1"/>
</dbReference>
<evidence type="ECO:0000313" key="3">
    <source>
        <dbReference type="Proteomes" id="UP000499080"/>
    </source>
</evidence>
<keyword evidence="2" id="KW-0695">RNA-directed DNA polymerase</keyword>
<reference evidence="2 3" key="1">
    <citation type="journal article" date="2019" name="Sci. Rep.">
        <title>Orb-weaving spider Araneus ventricosus genome elucidates the spidroin gene catalogue.</title>
        <authorList>
            <person name="Kono N."/>
            <person name="Nakamura H."/>
            <person name="Ohtoshi R."/>
            <person name="Moran D.A.P."/>
            <person name="Shinohara A."/>
            <person name="Yoshida Y."/>
            <person name="Fujiwara M."/>
            <person name="Mori M."/>
            <person name="Tomita M."/>
            <person name="Arakawa K."/>
        </authorList>
    </citation>
    <scope>NUCLEOTIDE SEQUENCE [LARGE SCALE GENOMIC DNA]</scope>
</reference>
<dbReference type="SUPFAM" id="SSF56672">
    <property type="entry name" value="DNA/RNA polymerases"/>
    <property type="match status" value="1"/>
</dbReference>